<keyword evidence="4" id="KW-1005">Bacterial flagellum biogenesis</keyword>
<keyword evidence="8" id="KW-0966">Cell projection</keyword>
<proteinExistence type="inferred from homology"/>
<evidence type="ECO:0000256" key="3">
    <source>
        <dbReference type="ARBA" id="ARBA00022491"/>
    </source>
</evidence>
<dbReference type="AlphaFoldDB" id="A0A316M4G9"/>
<comment type="similarity">
    <text evidence="1">Belongs to the FlgM family.</text>
</comment>
<dbReference type="InterPro" id="IPR007412">
    <property type="entry name" value="FlgM"/>
</dbReference>
<evidence type="ECO:0000313" key="9">
    <source>
        <dbReference type="Proteomes" id="UP000246114"/>
    </source>
</evidence>
<evidence type="ECO:0000256" key="2">
    <source>
        <dbReference type="ARBA" id="ARBA00017823"/>
    </source>
</evidence>
<keyword evidence="5" id="KW-0805">Transcription regulation</keyword>
<comment type="caution">
    <text evidence="8">The sequence shown here is derived from an EMBL/GenBank/DDBJ whole genome shotgun (WGS) entry which is preliminary data.</text>
</comment>
<keyword evidence="8" id="KW-0969">Cilium</keyword>
<dbReference type="GO" id="GO:0044781">
    <property type="term" value="P:bacterial-type flagellum organization"/>
    <property type="evidence" value="ECO:0007669"/>
    <property type="project" value="UniProtKB-KW"/>
</dbReference>
<accession>A0A316M4G9</accession>
<evidence type="ECO:0000256" key="4">
    <source>
        <dbReference type="ARBA" id="ARBA00022795"/>
    </source>
</evidence>
<dbReference type="InterPro" id="IPR035890">
    <property type="entry name" value="Anti-sigma-28_factor_FlgM_sf"/>
</dbReference>
<evidence type="ECO:0000256" key="5">
    <source>
        <dbReference type="ARBA" id="ARBA00023015"/>
    </source>
</evidence>
<evidence type="ECO:0000256" key="1">
    <source>
        <dbReference type="ARBA" id="ARBA00005322"/>
    </source>
</evidence>
<dbReference type="SUPFAM" id="SSF101498">
    <property type="entry name" value="Anti-sigma factor FlgM"/>
    <property type="match status" value="1"/>
</dbReference>
<keyword evidence="8" id="KW-0282">Flagellum</keyword>
<keyword evidence="6" id="KW-0804">Transcription</keyword>
<reference evidence="8 9" key="1">
    <citation type="submission" date="2018-03" db="EMBL/GenBank/DDBJ databases">
        <title>The uncultured portion of the human microbiome is neutrally assembled.</title>
        <authorList>
            <person name="Jeraldo P."/>
            <person name="Boardman L."/>
            <person name="White B.A."/>
            <person name="Nelson H."/>
            <person name="Goldenfeld N."/>
            <person name="Chia N."/>
        </authorList>
    </citation>
    <scope>NUCLEOTIDE SEQUENCE [LARGE SCALE GENOMIC DNA]</scope>
    <source>
        <strain evidence="8">CIM:MAG 903</strain>
    </source>
</reference>
<organism evidence="8 9">
    <name type="scientific">Clostridium cadaveris</name>
    <dbReference type="NCBI Taxonomy" id="1529"/>
    <lineage>
        <taxon>Bacteria</taxon>
        <taxon>Bacillati</taxon>
        <taxon>Bacillota</taxon>
        <taxon>Clostridia</taxon>
        <taxon>Eubacteriales</taxon>
        <taxon>Clostridiaceae</taxon>
        <taxon>Clostridium</taxon>
    </lineage>
</organism>
<dbReference type="GO" id="GO:0045892">
    <property type="term" value="P:negative regulation of DNA-templated transcription"/>
    <property type="evidence" value="ECO:0007669"/>
    <property type="project" value="InterPro"/>
</dbReference>
<dbReference type="Pfam" id="PF04316">
    <property type="entry name" value="FlgM"/>
    <property type="match status" value="1"/>
</dbReference>
<dbReference type="EMBL" id="QAMZ01000048">
    <property type="protein sequence ID" value="PWL52528.1"/>
    <property type="molecule type" value="Genomic_DNA"/>
</dbReference>
<dbReference type="NCBIfam" id="TIGR03824">
    <property type="entry name" value="FlgM_jcvi"/>
    <property type="match status" value="1"/>
</dbReference>
<evidence type="ECO:0000256" key="6">
    <source>
        <dbReference type="ARBA" id="ARBA00023163"/>
    </source>
</evidence>
<dbReference type="InterPro" id="IPR031316">
    <property type="entry name" value="FlgM_C"/>
</dbReference>
<protein>
    <recommendedName>
        <fullName evidence="2">Negative regulator of flagellin synthesis</fullName>
    </recommendedName>
</protein>
<evidence type="ECO:0000259" key="7">
    <source>
        <dbReference type="Pfam" id="PF04316"/>
    </source>
</evidence>
<name>A0A316M4G9_9CLOT</name>
<gene>
    <name evidence="8" type="primary">flgM</name>
    <name evidence="8" type="ORF">DBY38_10350</name>
</gene>
<feature type="domain" description="Anti-sigma-28 factor FlgM C-terminal" evidence="7">
    <location>
        <begin position="41"/>
        <end position="92"/>
    </location>
</feature>
<keyword evidence="3" id="KW-0678">Repressor</keyword>
<evidence type="ECO:0000313" key="8">
    <source>
        <dbReference type="EMBL" id="PWL52528.1"/>
    </source>
</evidence>
<sequence length="100" mass="11536">MESIWREMMKINSIQTNNVINAYGRQKQYAKGESESKQVKDKVTISEDAKYLSKITSDTDNIDKKKITEIKKKLKSGTYSINSREIAKKMVESLKGEEKE</sequence>
<dbReference type="Proteomes" id="UP000246114">
    <property type="component" value="Unassembled WGS sequence"/>
</dbReference>